<comment type="pathway">
    <text evidence="5">Cofactor biosynthesis; biotin biosynthesis.</text>
</comment>
<dbReference type="RefSeq" id="WP_123658595.1">
    <property type="nucleotide sequence ID" value="NZ_AYKG01000033.1"/>
</dbReference>
<dbReference type="NCBIfam" id="TIGR01738">
    <property type="entry name" value="bioH"/>
    <property type="match status" value="1"/>
</dbReference>
<comment type="catalytic activity">
    <reaction evidence="5">
        <text>6-carboxyhexanoyl-[ACP] methyl ester + H2O = 6-carboxyhexanoyl-[ACP] + methanol + H(+)</text>
        <dbReference type="Rhea" id="RHEA:42700"/>
        <dbReference type="Rhea" id="RHEA-COMP:9955"/>
        <dbReference type="Rhea" id="RHEA-COMP:10186"/>
        <dbReference type="ChEBI" id="CHEBI:15377"/>
        <dbReference type="ChEBI" id="CHEBI:15378"/>
        <dbReference type="ChEBI" id="CHEBI:17790"/>
        <dbReference type="ChEBI" id="CHEBI:78846"/>
        <dbReference type="ChEBI" id="CHEBI:82735"/>
        <dbReference type="EC" id="3.1.1.85"/>
    </reaction>
</comment>
<proteinExistence type="inferred from homology"/>
<dbReference type="EC" id="3.1.1.85" evidence="5"/>
<evidence type="ECO:0000313" key="8">
    <source>
        <dbReference type="Proteomes" id="UP000285310"/>
    </source>
</evidence>
<evidence type="ECO:0000256" key="2">
    <source>
        <dbReference type="ARBA" id="ARBA00022490"/>
    </source>
</evidence>
<evidence type="ECO:0000256" key="4">
    <source>
        <dbReference type="ARBA" id="ARBA00022801"/>
    </source>
</evidence>
<keyword evidence="3 5" id="KW-0093">Biotin biosynthesis</keyword>
<comment type="subcellular location">
    <subcellularLocation>
        <location evidence="5">Cytoplasm</location>
    </subcellularLocation>
</comment>
<keyword evidence="8" id="KW-1185">Reference proteome</keyword>
<sequence length="265" mass="28124">MRVVRLAAHRSGQASAGGPDLVLLHGWGLSSRIFSPLVERLAPGLRCHCIDLPGHGESADVDVAGLDAWADAVVAEIETPAVWLGWSLGGLVATAVAQRFPERVAGLVLAASTPCLHQTDDWSYGLAPETIAATRAGLDQDYVATVSQFLRLNLRGSSAGRAMLDRVIDDLAAAPPTPQGLAHGLDIIQQADLRAGLSQITSGAWLVGGRLDRLAHPEAMRWMAAAMPDAELEIYDRAAHAPFLSETERFAAGLAAFIGRCERRS</sequence>
<protein>
    <recommendedName>
        <fullName evidence="5">Pimeloyl-[acyl-carrier protein] methyl ester esterase</fullName>
        <ecNumber evidence="5">3.1.1.85</ecNumber>
    </recommendedName>
    <alternativeName>
        <fullName evidence="5">Biotin synthesis protein BioH</fullName>
    </alternativeName>
    <alternativeName>
        <fullName evidence="5">Carboxylesterase BioH</fullName>
    </alternativeName>
</protein>
<feature type="binding site" evidence="5">
    <location>
        <position position="240"/>
    </location>
    <ligand>
        <name>substrate</name>
    </ligand>
</feature>
<organism evidence="7 8">
    <name type="scientific">Salinisphaera japonica YTM-1</name>
    <dbReference type="NCBI Taxonomy" id="1209778"/>
    <lineage>
        <taxon>Bacteria</taxon>
        <taxon>Pseudomonadati</taxon>
        <taxon>Pseudomonadota</taxon>
        <taxon>Gammaproteobacteria</taxon>
        <taxon>Salinisphaerales</taxon>
        <taxon>Salinisphaeraceae</taxon>
        <taxon>Salinisphaera</taxon>
    </lineage>
</organism>
<dbReference type="EMBL" id="AYKG01000033">
    <property type="protein sequence ID" value="ROO26799.1"/>
    <property type="molecule type" value="Genomic_DNA"/>
</dbReference>
<comment type="subunit">
    <text evidence="5">Monomer.</text>
</comment>
<feature type="binding site" evidence="5">
    <location>
        <begin position="87"/>
        <end position="88"/>
    </location>
    <ligand>
        <name>substrate</name>
    </ligand>
</feature>
<keyword evidence="4 5" id="KW-0378">Hydrolase</keyword>
<evidence type="ECO:0000259" key="6">
    <source>
        <dbReference type="Pfam" id="PF12697"/>
    </source>
</evidence>
<dbReference type="AlphaFoldDB" id="A0A423PMI2"/>
<feature type="domain" description="AB hydrolase-1" evidence="6">
    <location>
        <begin position="21"/>
        <end position="252"/>
    </location>
</feature>
<dbReference type="FunCoup" id="A0A423PMI2">
    <property type="interactions" value="148"/>
</dbReference>
<comment type="caution">
    <text evidence="5">Lacks conserved residue(s) required for the propagation of feature annotation.</text>
</comment>
<feature type="active site" description="Nucleophile" evidence="5">
    <location>
        <position position="87"/>
    </location>
</feature>
<feature type="active site" evidence="5">
    <location>
        <position position="212"/>
    </location>
</feature>
<dbReference type="Gene3D" id="3.40.50.1820">
    <property type="entry name" value="alpha/beta hydrolase"/>
    <property type="match status" value="1"/>
</dbReference>
<accession>A0A423PMI2</accession>
<evidence type="ECO:0000256" key="1">
    <source>
        <dbReference type="ARBA" id="ARBA00022487"/>
    </source>
</evidence>
<dbReference type="PANTHER" id="PTHR43194:SF5">
    <property type="entry name" value="PIMELOYL-[ACYL-CARRIER PROTEIN] METHYL ESTER ESTERASE"/>
    <property type="match status" value="1"/>
</dbReference>
<reference evidence="7 8" key="1">
    <citation type="submission" date="2013-10" db="EMBL/GenBank/DDBJ databases">
        <title>Salinisphaera japonica YTM-1 Genome Sequencing.</title>
        <authorList>
            <person name="Lai Q."/>
            <person name="Li C."/>
            <person name="Shao Z."/>
        </authorList>
    </citation>
    <scope>NUCLEOTIDE SEQUENCE [LARGE SCALE GENOMIC DNA]</scope>
    <source>
        <strain evidence="7 8">YTM-1</strain>
    </source>
</reference>
<dbReference type="GO" id="GO:0090499">
    <property type="term" value="F:pimelyl-[acyl-carrier protein] methyl ester esterase activity"/>
    <property type="evidence" value="ECO:0007669"/>
    <property type="project" value="UniProtKB-EC"/>
</dbReference>
<dbReference type="InterPro" id="IPR050228">
    <property type="entry name" value="Carboxylesterase_BioH"/>
</dbReference>
<evidence type="ECO:0000256" key="3">
    <source>
        <dbReference type="ARBA" id="ARBA00022756"/>
    </source>
</evidence>
<evidence type="ECO:0000256" key="5">
    <source>
        <dbReference type="HAMAP-Rule" id="MF_01260"/>
    </source>
</evidence>
<feature type="active site" evidence="5">
    <location>
        <position position="240"/>
    </location>
</feature>
<comment type="function">
    <text evidence="5">The physiological role of BioH is to remove the methyl group introduced by BioC when the pimeloyl moiety is complete. It allows to synthesize pimeloyl-ACP via the fatty acid synthetic pathway through the hydrolysis of the ester bonds of pimeloyl-ACP esters.</text>
</comment>
<dbReference type="InParanoid" id="A0A423PMI2"/>
<dbReference type="InterPro" id="IPR029058">
    <property type="entry name" value="AB_hydrolase_fold"/>
</dbReference>
<dbReference type="Proteomes" id="UP000285310">
    <property type="component" value="Unassembled WGS sequence"/>
</dbReference>
<comment type="caution">
    <text evidence="7">The sequence shown here is derived from an EMBL/GenBank/DDBJ whole genome shotgun (WGS) entry which is preliminary data.</text>
</comment>
<dbReference type="SUPFAM" id="SSF53474">
    <property type="entry name" value="alpha/beta-Hydrolases"/>
    <property type="match status" value="1"/>
</dbReference>
<dbReference type="Pfam" id="PF12697">
    <property type="entry name" value="Abhydrolase_6"/>
    <property type="match status" value="1"/>
</dbReference>
<dbReference type="InterPro" id="IPR000073">
    <property type="entry name" value="AB_hydrolase_1"/>
</dbReference>
<keyword evidence="1 5" id="KW-0719">Serine esterase</keyword>
<dbReference type="GO" id="GO:0005737">
    <property type="term" value="C:cytoplasm"/>
    <property type="evidence" value="ECO:0007669"/>
    <property type="project" value="UniProtKB-SubCell"/>
</dbReference>
<dbReference type="PANTHER" id="PTHR43194">
    <property type="entry name" value="HYDROLASE ALPHA/BETA FOLD FAMILY"/>
    <property type="match status" value="1"/>
</dbReference>
<dbReference type="HAMAP" id="MF_01260">
    <property type="entry name" value="Carboxylester"/>
    <property type="match status" value="1"/>
</dbReference>
<gene>
    <name evidence="5" type="primary">bioH</name>
    <name evidence="7" type="ORF">SAJA_10520</name>
</gene>
<name>A0A423PMI2_9GAMM</name>
<dbReference type="InterPro" id="IPR010076">
    <property type="entry name" value="BioH"/>
</dbReference>
<keyword evidence="2 5" id="KW-0963">Cytoplasm</keyword>
<feature type="binding site" evidence="5">
    <location>
        <position position="27"/>
    </location>
    <ligand>
        <name>substrate</name>
    </ligand>
</feature>
<dbReference type="GO" id="GO:0009102">
    <property type="term" value="P:biotin biosynthetic process"/>
    <property type="evidence" value="ECO:0007669"/>
    <property type="project" value="UniProtKB-UniRule"/>
</dbReference>
<comment type="similarity">
    <text evidence="5">Belongs to the AB hydrolase superfamily. Carboxylesterase BioH family.</text>
</comment>
<evidence type="ECO:0000313" key="7">
    <source>
        <dbReference type="EMBL" id="ROO26799.1"/>
    </source>
</evidence>
<dbReference type="OrthoDB" id="9760689at2"/>